<accession>A0A3S3N258</accession>
<proteinExistence type="predicted"/>
<reference evidence="1 2" key="1">
    <citation type="journal article" date="2019" name="Nat. Plants">
        <title>Stout camphor tree genome fills gaps in understanding of flowering plant genome evolution.</title>
        <authorList>
            <person name="Chaw S.M."/>
            <person name="Liu Y.C."/>
            <person name="Wu Y.W."/>
            <person name="Wang H.Y."/>
            <person name="Lin C.I."/>
            <person name="Wu C.S."/>
            <person name="Ke H.M."/>
            <person name="Chang L.Y."/>
            <person name="Hsu C.Y."/>
            <person name="Yang H.T."/>
            <person name="Sudianto E."/>
            <person name="Hsu M.H."/>
            <person name="Wu K.P."/>
            <person name="Wang L.N."/>
            <person name="Leebens-Mack J.H."/>
            <person name="Tsai I.J."/>
        </authorList>
    </citation>
    <scope>NUCLEOTIDE SEQUENCE [LARGE SCALE GENOMIC DNA]</scope>
    <source>
        <strain evidence="2">cv. Chaw 1501</strain>
        <tissue evidence="1">Young leaves</tissue>
    </source>
</reference>
<comment type="caution">
    <text evidence="1">The sequence shown here is derived from an EMBL/GenBank/DDBJ whole genome shotgun (WGS) entry which is preliminary data.</text>
</comment>
<organism evidence="1 2">
    <name type="scientific">Cinnamomum micranthum f. kanehirae</name>
    <dbReference type="NCBI Taxonomy" id="337451"/>
    <lineage>
        <taxon>Eukaryota</taxon>
        <taxon>Viridiplantae</taxon>
        <taxon>Streptophyta</taxon>
        <taxon>Embryophyta</taxon>
        <taxon>Tracheophyta</taxon>
        <taxon>Spermatophyta</taxon>
        <taxon>Magnoliopsida</taxon>
        <taxon>Magnoliidae</taxon>
        <taxon>Laurales</taxon>
        <taxon>Lauraceae</taxon>
        <taxon>Cinnamomum</taxon>
    </lineage>
</organism>
<dbReference type="OrthoDB" id="1164111at2759"/>
<sequence>MSAMMFFNERFDRASPPERHRLCEEEPGGIDANYELHMTSGIMLNEDVQWITFHSDFGYLLTCQSLTDTWVGFFHLI</sequence>
<evidence type="ECO:0000313" key="2">
    <source>
        <dbReference type="Proteomes" id="UP000283530"/>
    </source>
</evidence>
<name>A0A3S3N258_9MAGN</name>
<keyword evidence="2" id="KW-1185">Reference proteome</keyword>
<dbReference type="EMBL" id="QPKB01000008">
    <property type="protein sequence ID" value="RWR90860.1"/>
    <property type="molecule type" value="Genomic_DNA"/>
</dbReference>
<dbReference type="STRING" id="337451.A0A3S3N258"/>
<protein>
    <submittedName>
        <fullName evidence="1">Putative CCR4-associated factor 1 7</fullName>
    </submittedName>
</protein>
<gene>
    <name evidence="1" type="ORF">CKAN_01998300</name>
</gene>
<dbReference type="AlphaFoldDB" id="A0A3S3N258"/>
<dbReference type="Proteomes" id="UP000283530">
    <property type="component" value="Unassembled WGS sequence"/>
</dbReference>
<evidence type="ECO:0000313" key="1">
    <source>
        <dbReference type="EMBL" id="RWR90860.1"/>
    </source>
</evidence>